<proteinExistence type="predicted"/>
<evidence type="ECO:0000313" key="2">
    <source>
        <dbReference type="Proteomes" id="UP001163324"/>
    </source>
</evidence>
<dbReference type="EMBL" id="CM047942">
    <property type="protein sequence ID" value="KAI9901438.1"/>
    <property type="molecule type" value="Genomic_DNA"/>
</dbReference>
<dbReference type="Proteomes" id="UP001163324">
    <property type="component" value="Chromosome 3"/>
</dbReference>
<gene>
    <name evidence="1" type="ORF">N3K66_003255</name>
</gene>
<keyword evidence="2" id="KW-1185">Reference proteome</keyword>
<sequence>MPVVSSAKAGSGEAPQTFNQSSRKGKKAWRKNVDVTEVEQGLKELNDEIILGGVVKEKPSDELFTIDTTRDKKLSQKFNKHMKKGLKADDIINARSAVPAVSMRKRPGDGKTTDGIIPAKRQRTDWVSNKELARLRKVADGQHEKTVEVRDASYDMWGAPPAITQKVEEENFLPEIETAKVPKSMKQKPISLLANGKSLPAVQKPGGGYSYNPSFDEYEERLNSESKKALETEQKRLESEEEERLKQEAAARSAAEADAAEARAELSEWEEDSEWEGFQSGAEDDKPSTKRPQRKTQAQRNRIKRRKEEERLAKHKAHMKVRRSQEERIKELAQEVSDKEAAKLALAAVGDSDSDDGMEGVEQKLRRKQVGKYKLPEPDLELVLPDELQESLRLLKPEGNLLKDRYRSMLMRGKVESRRHLPFRKQAKRKVTEKWTHKDFVI</sequence>
<name>A0ACC0V5G1_9HYPO</name>
<evidence type="ECO:0000313" key="1">
    <source>
        <dbReference type="EMBL" id="KAI9901438.1"/>
    </source>
</evidence>
<comment type="caution">
    <text evidence="1">The sequence shown here is derived from an EMBL/GenBank/DDBJ whole genome shotgun (WGS) entry which is preliminary data.</text>
</comment>
<protein>
    <submittedName>
        <fullName evidence="1">Uncharacterized protein</fullName>
    </submittedName>
</protein>
<organism evidence="1 2">
    <name type="scientific">Trichothecium roseum</name>
    <dbReference type="NCBI Taxonomy" id="47278"/>
    <lineage>
        <taxon>Eukaryota</taxon>
        <taxon>Fungi</taxon>
        <taxon>Dikarya</taxon>
        <taxon>Ascomycota</taxon>
        <taxon>Pezizomycotina</taxon>
        <taxon>Sordariomycetes</taxon>
        <taxon>Hypocreomycetidae</taxon>
        <taxon>Hypocreales</taxon>
        <taxon>Hypocreales incertae sedis</taxon>
        <taxon>Trichothecium</taxon>
    </lineage>
</organism>
<reference evidence="1" key="1">
    <citation type="submission" date="2022-10" db="EMBL/GenBank/DDBJ databases">
        <title>Complete Genome of Trichothecium roseum strain YXFP-22015, a Plant Pathogen Isolated from Citrus.</title>
        <authorList>
            <person name="Wang Y."/>
            <person name="Zhu L."/>
        </authorList>
    </citation>
    <scope>NUCLEOTIDE SEQUENCE</scope>
    <source>
        <strain evidence="1">YXFP-22015</strain>
    </source>
</reference>
<accession>A0ACC0V5G1</accession>